<organism evidence="5">
    <name type="scientific">viral metagenome</name>
    <dbReference type="NCBI Taxonomy" id="1070528"/>
    <lineage>
        <taxon>unclassified sequences</taxon>
        <taxon>metagenomes</taxon>
        <taxon>organismal metagenomes</taxon>
    </lineage>
</organism>
<dbReference type="PANTHER" id="PTHR43685:SF5">
    <property type="entry name" value="GLYCOSYLTRANSFERASE EPSE-RELATED"/>
    <property type="match status" value="1"/>
</dbReference>
<evidence type="ECO:0000313" key="5">
    <source>
        <dbReference type="EMBL" id="QHS82000.1"/>
    </source>
</evidence>
<evidence type="ECO:0000256" key="2">
    <source>
        <dbReference type="ARBA" id="ARBA00022676"/>
    </source>
</evidence>
<dbReference type="InterPro" id="IPR029044">
    <property type="entry name" value="Nucleotide-diphossugar_trans"/>
</dbReference>
<dbReference type="InterPro" id="IPR001173">
    <property type="entry name" value="Glyco_trans_2-like"/>
</dbReference>
<protein>
    <recommendedName>
        <fullName evidence="4">Glycosyltransferase 2-like domain-containing protein</fullName>
    </recommendedName>
</protein>
<reference evidence="5" key="1">
    <citation type="journal article" date="2020" name="Nature">
        <title>Giant virus diversity and host interactions through global metagenomics.</title>
        <authorList>
            <person name="Schulz F."/>
            <person name="Roux S."/>
            <person name="Paez-Espino D."/>
            <person name="Jungbluth S."/>
            <person name="Walsh D.A."/>
            <person name="Denef V.J."/>
            <person name="McMahon K.D."/>
            <person name="Konstantinidis K.T."/>
            <person name="Eloe-Fadrosh E.A."/>
            <person name="Kyrpides N.C."/>
            <person name="Woyke T."/>
        </authorList>
    </citation>
    <scope>NUCLEOTIDE SEQUENCE</scope>
    <source>
        <strain evidence="5">GVMAG-S-1101165-79</strain>
    </source>
</reference>
<comment type="similarity">
    <text evidence="1">Belongs to the glycosyltransferase 2 family.</text>
</comment>
<dbReference type="CDD" id="cd00761">
    <property type="entry name" value="Glyco_tranf_GTA_type"/>
    <property type="match status" value="1"/>
</dbReference>
<evidence type="ECO:0000259" key="4">
    <source>
        <dbReference type="Pfam" id="PF00535"/>
    </source>
</evidence>
<keyword evidence="2" id="KW-0328">Glycosyltransferase</keyword>
<feature type="domain" description="Glycosyltransferase 2-like" evidence="4">
    <location>
        <begin position="3"/>
        <end position="124"/>
    </location>
</feature>
<dbReference type="EMBL" id="MN740762">
    <property type="protein sequence ID" value="QHS82000.1"/>
    <property type="molecule type" value="Genomic_DNA"/>
</dbReference>
<dbReference type="GO" id="GO:0016757">
    <property type="term" value="F:glycosyltransferase activity"/>
    <property type="evidence" value="ECO:0007669"/>
    <property type="project" value="UniProtKB-KW"/>
</dbReference>
<evidence type="ECO:0000256" key="3">
    <source>
        <dbReference type="ARBA" id="ARBA00022679"/>
    </source>
</evidence>
<dbReference type="InterPro" id="IPR050834">
    <property type="entry name" value="Glycosyltransf_2"/>
</dbReference>
<dbReference type="AlphaFoldDB" id="A0A6C0ARG5"/>
<accession>A0A6C0ARG5</accession>
<name>A0A6C0ARG5_9ZZZZ</name>
<sequence length="255" mass="29941">MISILIPIYNGIKFIEESVSSVLSQTYSEWELLIGINGHPQNSDVYKIAKEYENKSIKIKVFDFYTIKGKSNTLNEMIKHCSYDYIAILDVDDIWHPQKLEIQIKKVLEDYDVIGSRCLYFGNIQNKICNIPIGDISNYDFSLKNPIINSSSIIKKELCYWNENGIEDYNLWLQLKKQNKQIYNCEQILVKHRIHNESAFNTKENTSKIYNLLISYGYQVQIKPKKNILKQNKNKLNKNLFKFIPSVKKIQINIK</sequence>
<evidence type="ECO:0000256" key="1">
    <source>
        <dbReference type="ARBA" id="ARBA00006739"/>
    </source>
</evidence>
<dbReference type="Gene3D" id="3.90.550.10">
    <property type="entry name" value="Spore Coat Polysaccharide Biosynthesis Protein SpsA, Chain A"/>
    <property type="match status" value="1"/>
</dbReference>
<dbReference type="SUPFAM" id="SSF53448">
    <property type="entry name" value="Nucleotide-diphospho-sugar transferases"/>
    <property type="match status" value="1"/>
</dbReference>
<dbReference type="PANTHER" id="PTHR43685">
    <property type="entry name" value="GLYCOSYLTRANSFERASE"/>
    <property type="match status" value="1"/>
</dbReference>
<proteinExistence type="inferred from homology"/>
<dbReference type="Pfam" id="PF00535">
    <property type="entry name" value="Glycos_transf_2"/>
    <property type="match status" value="1"/>
</dbReference>
<keyword evidence="3" id="KW-0808">Transferase</keyword>